<dbReference type="InterPro" id="IPR036397">
    <property type="entry name" value="RNaseH_sf"/>
</dbReference>
<dbReference type="PANTHER" id="PTHR48475:SF2">
    <property type="entry name" value="RIBONUCLEASE H"/>
    <property type="match status" value="1"/>
</dbReference>
<dbReference type="SUPFAM" id="SSF53098">
    <property type="entry name" value="Ribonuclease H-like"/>
    <property type="match status" value="1"/>
</dbReference>
<organism evidence="3 4">
    <name type="scientific">Cuscuta campestris</name>
    <dbReference type="NCBI Taxonomy" id="132261"/>
    <lineage>
        <taxon>Eukaryota</taxon>
        <taxon>Viridiplantae</taxon>
        <taxon>Streptophyta</taxon>
        <taxon>Embryophyta</taxon>
        <taxon>Tracheophyta</taxon>
        <taxon>Spermatophyta</taxon>
        <taxon>Magnoliopsida</taxon>
        <taxon>eudicotyledons</taxon>
        <taxon>Gunneridae</taxon>
        <taxon>Pentapetalae</taxon>
        <taxon>asterids</taxon>
        <taxon>lamiids</taxon>
        <taxon>Solanales</taxon>
        <taxon>Convolvulaceae</taxon>
        <taxon>Cuscuteae</taxon>
        <taxon>Cuscuta</taxon>
        <taxon>Cuscuta subgen. Grammica</taxon>
        <taxon>Cuscuta sect. Cleistogrammica</taxon>
    </lineage>
</organism>
<feature type="compositionally biased region" description="Basic and acidic residues" evidence="1">
    <location>
        <begin position="212"/>
        <end position="221"/>
    </location>
</feature>
<sequence length="988" mass="109351">MSSNQQINTTSAQVQATNEGASIPVAATIPVISAPVLPLGLSSVPTASVISPFVTPVPSAGPRVTFPLSMAQFMNDPANLQAIQGFGQVMAMCQQNGGMPFLPGMFPFALPGAGTMPLQAPMAVTSFQTPMPQPSPFQPQLVSTMAPVNLAGALNAAGPSRPPQATDPQDTPDGHCVSIESDDGEWDIPRAHKKKKGKNIRPATSRNSAFERLGDREEGQRKSAKQRLRLCRTQLEPLKTPLSGFTGDTVEAEGSIVLLVELGSGEKTVWKKMRFIVVDIKCVHNAILGRPGINKVGAMISMPHLCMKFHTPGGVGEVKGDQRNARECYARAVKKMTRGVNVISQEITKGETREKLEPEDETVEIELHPSDSSRMVRIGANLPEDLKEQITQVLQEYAGIFAWSVADMPGIDRSVICHRLAVREGREVLTDQPLGAVLRNSTSSGRMVKWAMMLTQFHIEYRPRSTIKGHALADFLVEMTGLTPDLPVNKPTEQWWEMAVDGASGPRGYEGGIVFTTPEGFKIYHAIIFNFKLTNNGAEYEALAGGLRLAQALKISRVSIKSDSSLIVGQVTGNMEAREGRMTQYKDLVLVLLKGFEKFKIAQIPQAENADADLLSKLTQYAPEHVSKLVRIEILDRASVEKLEVAAITAGSQFDRSNLVRADDHWMYDLMEYLTDGSLLEQDDRARKVKLRVPRFQILDGKLYKRAFGGRLLRCLTNREAERVIAEVHEGVCAAHQMSRTLSQRIILLGYYWPTIVQDCERLPIEAEFPTFRESNYQPQQNEEDHLAELNLVEERRMAAEVKMSTYQQVVKKYHDNKSGMEDIAEDPDSQRNGVDGGRAKTSRAGCMATLENRKNTTDLWNFLVTNILQPWDNTWYSDGIQYLVEVVPEGYVADSGSVVRRRRALRGVDAEESPLHSGISVPNRLQFVLRVLVPLRRRHRPPPRHRDVPLPDPPRLLLVAHGHESDPIRVLAPSVDPSLGISLGLLI</sequence>
<dbReference type="Gene3D" id="1.10.340.70">
    <property type="match status" value="1"/>
</dbReference>
<feature type="domain" description="RNase H type-1" evidence="2">
    <location>
        <begin position="512"/>
        <end position="617"/>
    </location>
</feature>
<name>A0A484KN09_9ASTE</name>
<proteinExistence type="predicted"/>
<dbReference type="InterPro" id="IPR002156">
    <property type="entry name" value="RNaseH_domain"/>
</dbReference>
<feature type="region of interest" description="Disordered" evidence="1">
    <location>
        <begin position="820"/>
        <end position="841"/>
    </location>
</feature>
<evidence type="ECO:0000256" key="1">
    <source>
        <dbReference type="SAM" id="MobiDB-lite"/>
    </source>
</evidence>
<dbReference type="Proteomes" id="UP000595140">
    <property type="component" value="Unassembled WGS sequence"/>
</dbReference>
<feature type="region of interest" description="Disordered" evidence="1">
    <location>
        <begin position="153"/>
        <end position="225"/>
    </location>
</feature>
<dbReference type="CDD" id="cd09279">
    <property type="entry name" value="RNase_HI_like"/>
    <property type="match status" value="1"/>
</dbReference>
<protein>
    <recommendedName>
        <fullName evidence="2">RNase H type-1 domain-containing protein</fullName>
    </recommendedName>
</protein>
<dbReference type="PANTHER" id="PTHR48475">
    <property type="entry name" value="RIBONUCLEASE H"/>
    <property type="match status" value="1"/>
</dbReference>
<keyword evidence="4" id="KW-1185">Reference proteome</keyword>
<dbReference type="EMBL" id="OOIL02000603">
    <property type="protein sequence ID" value="VFQ67361.1"/>
    <property type="molecule type" value="Genomic_DNA"/>
</dbReference>
<gene>
    <name evidence="3" type="ORF">CCAM_LOCUS9137</name>
</gene>
<dbReference type="GO" id="GO:0003676">
    <property type="term" value="F:nucleic acid binding"/>
    <property type="evidence" value="ECO:0007669"/>
    <property type="project" value="InterPro"/>
</dbReference>
<dbReference type="AlphaFoldDB" id="A0A484KN09"/>
<evidence type="ECO:0000313" key="4">
    <source>
        <dbReference type="Proteomes" id="UP000595140"/>
    </source>
</evidence>
<dbReference type="InterPro" id="IPR012337">
    <property type="entry name" value="RNaseH-like_sf"/>
</dbReference>
<dbReference type="Gene3D" id="3.30.420.10">
    <property type="entry name" value="Ribonuclease H-like superfamily/Ribonuclease H"/>
    <property type="match status" value="1"/>
</dbReference>
<accession>A0A484KN09</accession>
<dbReference type="Pfam" id="PF13456">
    <property type="entry name" value="RVT_3"/>
    <property type="match status" value="1"/>
</dbReference>
<evidence type="ECO:0000313" key="3">
    <source>
        <dbReference type="EMBL" id="VFQ67361.1"/>
    </source>
</evidence>
<evidence type="ECO:0000259" key="2">
    <source>
        <dbReference type="Pfam" id="PF13456"/>
    </source>
</evidence>
<dbReference type="GO" id="GO:0004523">
    <property type="term" value="F:RNA-DNA hybrid ribonuclease activity"/>
    <property type="evidence" value="ECO:0007669"/>
    <property type="project" value="InterPro"/>
</dbReference>
<reference evidence="3 4" key="1">
    <citation type="submission" date="2018-04" db="EMBL/GenBank/DDBJ databases">
        <authorList>
            <person name="Vogel A."/>
        </authorList>
    </citation>
    <scope>NUCLEOTIDE SEQUENCE [LARGE SCALE GENOMIC DNA]</scope>
</reference>